<name>A0A6J4H4Q4_9CHLR</name>
<dbReference type="Pfam" id="PF00389">
    <property type="entry name" value="2-Hacid_dh"/>
    <property type="match status" value="1"/>
</dbReference>
<proteinExistence type="inferred from homology"/>
<dbReference type="EMBL" id="CADCTC010000008">
    <property type="protein sequence ID" value="CAA9214259.1"/>
    <property type="molecule type" value="Genomic_DNA"/>
</dbReference>
<keyword evidence="2" id="KW-0028">Amino-acid biosynthesis</keyword>
<dbReference type="EC" id="1.1.1.95" evidence="8"/>
<dbReference type="CDD" id="cd12172">
    <property type="entry name" value="PGDH_like_2"/>
    <property type="match status" value="1"/>
</dbReference>
<dbReference type="PROSITE" id="PS00065">
    <property type="entry name" value="D_2_HYDROXYACID_DH_1"/>
    <property type="match status" value="1"/>
</dbReference>
<dbReference type="PROSITE" id="PS00671">
    <property type="entry name" value="D_2_HYDROXYACID_DH_3"/>
    <property type="match status" value="1"/>
</dbReference>
<sequence>MAQRVMASARNVAMVLDQFKARLDEAGVEIFFPESKAPTLTEEELVAQLPGCVAALAMPDDYSARVIEAAAPTLKLIARSGVGYDSIDLDAAKKHGVYVTTTVGANHDAVADFTLGLILDLARHLTEITSKVRGGWWGRLAGTELRGKTLGIVGTGRVGREVAARAAGFGMRLVAYDLFPNEDWARGAGVTYRPLEQLLAESDFISLHAPSTAETRHLLNARTLAQAKRGAYVINTARGDLIDEAALVAALDAGQIAGAALDVFANEPPTAEQDPVIKHPKVLPLSHCAGAAVEAQRRAAEIAVEQVLELARGEKPRYVVPELA</sequence>
<dbReference type="InterPro" id="IPR050857">
    <property type="entry name" value="D-2-hydroxyacid_DH"/>
</dbReference>
<comment type="similarity">
    <text evidence="1 5">Belongs to the D-isomer specific 2-hydroxyacid dehydrogenase family.</text>
</comment>
<dbReference type="InterPro" id="IPR036291">
    <property type="entry name" value="NAD(P)-bd_dom_sf"/>
</dbReference>
<dbReference type="AlphaFoldDB" id="A0A6J4H4Q4"/>
<evidence type="ECO:0000256" key="5">
    <source>
        <dbReference type="RuleBase" id="RU003719"/>
    </source>
</evidence>
<dbReference type="InterPro" id="IPR006140">
    <property type="entry name" value="D-isomer_DH_NAD-bd"/>
</dbReference>
<dbReference type="GO" id="GO:0004617">
    <property type="term" value="F:phosphoglycerate dehydrogenase activity"/>
    <property type="evidence" value="ECO:0007669"/>
    <property type="project" value="UniProtKB-EC"/>
</dbReference>
<dbReference type="FunFam" id="3.40.50.720:FF:000203">
    <property type="entry name" value="D-3-phosphoglycerate dehydrogenase (SerA)"/>
    <property type="match status" value="1"/>
</dbReference>
<keyword evidence="3 5" id="KW-0560">Oxidoreductase</keyword>
<dbReference type="InterPro" id="IPR006139">
    <property type="entry name" value="D-isomer_2_OHA_DH_cat_dom"/>
</dbReference>
<keyword evidence="4" id="KW-0520">NAD</keyword>
<dbReference type="InterPro" id="IPR029752">
    <property type="entry name" value="D-isomer_DH_CS1"/>
</dbReference>
<dbReference type="GO" id="GO:0008652">
    <property type="term" value="P:amino acid biosynthetic process"/>
    <property type="evidence" value="ECO:0007669"/>
    <property type="project" value="UniProtKB-KW"/>
</dbReference>
<dbReference type="PANTHER" id="PTHR42789">
    <property type="entry name" value="D-ISOMER SPECIFIC 2-HYDROXYACID DEHYDROGENASE FAMILY PROTEIN (AFU_ORTHOLOGUE AFUA_6G10090)"/>
    <property type="match status" value="1"/>
</dbReference>
<organism evidence="8">
    <name type="scientific">uncultured Chloroflexota bacterium</name>
    <dbReference type="NCBI Taxonomy" id="166587"/>
    <lineage>
        <taxon>Bacteria</taxon>
        <taxon>Bacillati</taxon>
        <taxon>Chloroflexota</taxon>
        <taxon>environmental samples</taxon>
    </lineage>
</organism>
<dbReference type="PROSITE" id="PS00670">
    <property type="entry name" value="D_2_HYDROXYACID_DH_2"/>
    <property type="match status" value="1"/>
</dbReference>
<dbReference type="SUPFAM" id="SSF52283">
    <property type="entry name" value="Formate/glycerate dehydrogenase catalytic domain-like"/>
    <property type="match status" value="1"/>
</dbReference>
<evidence type="ECO:0000259" key="6">
    <source>
        <dbReference type="Pfam" id="PF00389"/>
    </source>
</evidence>
<evidence type="ECO:0000259" key="7">
    <source>
        <dbReference type="Pfam" id="PF02826"/>
    </source>
</evidence>
<dbReference type="Gene3D" id="3.40.50.720">
    <property type="entry name" value="NAD(P)-binding Rossmann-like Domain"/>
    <property type="match status" value="2"/>
</dbReference>
<gene>
    <name evidence="8" type="ORF">AVDCRST_MAG77-111</name>
</gene>
<evidence type="ECO:0000313" key="8">
    <source>
        <dbReference type="EMBL" id="CAA9214259.1"/>
    </source>
</evidence>
<dbReference type="Pfam" id="PF02826">
    <property type="entry name" value="2-Hacid_dh_C"/>
    <property type="match status" value="1"/>
</dbReference>
<dbReference type="InterPro" id="IPR029753">
    <property type="entry name" value="D-isomer_DH_CS"/>
</dbReference>
<evidence type="ECO:0000256" key="2">
    <source>
        <dbReference type="ARBA" id="ARBA00022605"/>
    </source>
</evidence>
<evidence type="ECO:0000256" key="4">
    <source>
        <dbReference type="ARBA" id="ARBA00023027"/>
    </source>
</evidence>
<feature type="domain" description="D-isomer specific 2-hydroxyacid dehydrogenase catalytic" evidence="6">
    <location>
        <begin position="22"/>
        <end position="320"/>
    </location>
</feature>
<evidence type="ECO:0000256" key="3">
    <source>
        <dbReference type="ARBA" id="ARBA00023002"/>
    </source>
</evidence>
<reference evidence="8" key="1">
    <citation type="submission" date="2020-02" db="EMBL/GenBank/DDBJ databases">
        <authorList>
            <person name="Meier V. D."/>
        </authorList>
    </citation>
    <scope>NUCLEOTIDE SEQUENCE</scope>
    <source>
        <strain evidence="8">AVDCRST_MAG77</strain>
    </source>
</reference>
<protein>
    <submittedName>
        <fullName evidence="8">D-3-phosphoglycerate dehydrogenase</fullName>
        <ecNumber evidence="8">1.1.1.95</ecNumber>
    </submittedName>
</protein>
<accession>A0A6J4H4Q4</accession>
<dbReference type="PANTHER" id="PTHR42789:SF1">
    <property type="entry name" value="D-ISOMER SPECIFIC 2-HYDROXYACID DEHYDROGENASE FAMILY PROTEIN (AFU_ORTHOLOGUE AFUA_6G10090)"/>
    <property type="match status" value="1"/>
</dbReference>
<evidence type="ECO:0000256" key="1">
    <source>
        <dbReference type="ARBA" id="ARBA00005854"/>
    </source>
</evidence>
<dbReference type="SUPFAM" id="SSF51735">
    <property type="entry name" value="NAD(P)-binding Rossmann-fold domains"/>
    <property type="match status" value="1"/>
</dbReference>
<dbReference type="GO" id="GO:0051287">
    <property type="term" value="F:NAD binding"/>
    <property type="evidence" value="ECO:0007669"/>
    <property type="project" value="InterPro"/>
</dbReference>
<feature type="domain" description="D-isomer specific 2-hydroxyacid dehydrogenase NAD-binding" evidence="7">
    <location>
        <begin position="115"/>
        <end position="289"/>
    </location>
</feature>